<proteinExistence type="predicted"/>
<comment type="caution">
    <text evidence="1">The sequence shown here is derived from an EMBL/GenBank/DDBJ whole genome shotgun (WGS) entry which is preliminary data.</text>
</comment>
<protein>
    <submittedName>
        <fullName evidence="1">D-xylose ABC transporter ATP-binding protein</fullName>
    </submittedName>
</protein>
<accession>A0AAW9X8T9</accession>
<feature type="non-terminal residue" evidence="1">
    <location>
        <position position="1"/>
    </location>
</feature>
<gene>
    <name evidence="1" type="ORF">GP944_28440</name>
</gene>
<organism evidence="1 2">
    <name type="scientific">Escherichia coli</name>
    <dbReference type="NCBI Taxonomy" id="562"/>
    <lineage>
        <taxon>Bacteria</taxon>
        <taxon>Pseudomonadati</taxon>
        <taxon>Pseudomonadota</taxon>
        <taxon>Gammaproteobacteria</taxon>
        <taxon>Enterobacterales</taxon>
        <taxon>Enterobacteriaceae</taxon>
        <taxon>Escherichia</taxon>
    </lineage>
</organism>
<evidence type="ECO:0000313" key="2">
    <source>
        <dbReference type="Proteomes" id="UP000441160"/>
    </source>
</evidence>
<evidence type="ECO:0000313" key="1">
    <source>
        <dbReference type="EMBL" id="MWU34510.1"/>
    </source>
</evidence>
<dbReference type="EMBL" id="WTRX01000430">
    <property type="protein sequence ID" value="MWU34510.1"/>
    <property type="molecule type" value="Genomic_DNA"/>
</dbReference>
<sequence length="54" mass="5817">VLGISDRVLVIGEGQLRGHFVNDGLTQEHILTAAIQPVRNPPRHAATFHQAGHA</sequence>
<dbReference type="GO" id="GO:0005524">
    <property type="term" value="F:ATP binding"/>
    <property type="evidence" value="ECO:0007669"/>
    <property type="project" value="UniProtKB-KW"/>
</dbReference>
<keyword evidence="1" id="KW-0547">Nucleotide-binding</keyword>
<reference evidence="1 2" key="1">
    <citation type="submission" date="2019-12" db="EMBL/GenBank/DDBJ databases">
        <title>Enteriobacteria Tanzani isolates_8377-8380.</title>
        <authorList>
            <person name="Subbiah M."/>
            <person name="Call D."/>
        </authorList>
    </citation>
    <scope>NUCLEOTIDE SEQUENCE [LARGE SCALE GENOMIC DNA]</scope>
    <source>
        <strain evidence="1 2">8378wB3</strain>
    </source>
</reference>
<name>A0AAW9X8T9_ECOLX</name>
<dbReference type="Proteomes" id="UP000441160">
    <property type="component" value="Unassembled WGS sequence"/>
</dbReference>
<dbReference type="AlphaFoldDB" id="A0AAW9X8T9"/>
<keyword evidence="1" id="KW-0067">ATP-binding</keyword>